<dbReference type="Gene3D" id="2.60.60.20">
    <property type="entry name" value="PLAT/LH2 domain"/>
    <property type="match status" value="1"/>
</dbReference>
<keyword evidence="3" id="KW-1133">Transmembrane helix</keyword>
<keyword evidence="6" id="KW-1185">Reference proteome</keyword>
<feature type="domain" description="PLAT" evidence="4">
    <location>
        <begin position="1691"/>
        <end position="1815"/>
    </location>
</feature>
<dbReference type="InterPro" id="IPR036392">
    <property type="entry name" value="PLAT/LH2_dom_sf"/>
</dbReference>
<dbReference type="GO" id="GO:0050982">
    <property type="term" value="P:detection of mechanical stimulus"/>
    <property type="evidence" value="ECO:0007669"/>
    <property type="project" value="TreeGrafter"/>
</dbReference>
<comment type="caution">
    <text evidence="5">The sequence shown here is derived from an EMBL/GenBank/DDBJ whole genome shotgun (WGS) entry which is preliminary data.</text>
</comment>
<sequence length="2086" mass="238829">MNDFRGSVLHYSQLLNIFLNQAIDILCKNQEYPLNYEINCTAEVFSQSTTDKFEIVGITEQLSLTKAKLKSHYGDFDRTLGNNSMTSTSLIGMFIPTNTEFMFDTKITGFELFALDEGSIHIQIVFFESCETKDTCSSLLINNMESIENFKINKSFSINANFGYNKILFDPENYYPVRKGQMVFIKTTKMNQIAIDKSAKYSYYFLSDSKLAKLSFSFYFNVLIDSSYYFYSQAFVIPFNKKFNFDITEKIDDYVITRYFNISKKQYLDVFCRNSNRTLNNQINCTIMAASINFVDNLSIENNSQEIFTNKSISHYGTKLSNISIFSMQSSSYCGNFILPNTEFKFDSLLNGFELYTTKNGSLNITIIYFDLKPWNDSSSNLILNSKVLPAYQKMYTFSYDLDSGYNRLNLDYSIEIKRGSMILIETFDENLLCIDSSNNFLYSDYFVNQSELISLNVNQNWRFYFSCEINHEFYFSYFDFSQIYSMDADLNMHEFSLMVKYTDSDLKLERKFNISNNKFGSFACHNSNWTVNNSLECTGFFISQKENDLFLLNKGDCQSQVIGSSGIFFDGFGPNNYDHDSKYLNSSINAGDHFLLTDTHIKIETDLIGFEFFSIENGTFTINLWKFDECMKTCALAYSQNLTPRNNSNVFQSMKITFYLIYNQIVNSVKPEFPSFLDKTGLPIDVHKPQKFFRYEIIKLQVDFTLNFIQKHTMNKSWTIYPALSASSFSSIPILLENNPTVNKSQLVILSNTLPYGVYKLVHWIYVKIDTGYLTDLENEITHLVDLYIELVPGGIAIFCLENGLDFIRLGQKQTLELNPLRYAYDIDFLVQPDSLDYNFFCTVIDKSNSVDKLEHIDLIKSDNLKEFYLSQNNSSPLKNKCFNSSEDFYFSGNGKILTIKNNTLESFEDKINLFIVTTKHLGKEYFQFVRVEKMEADEVPVASITCRLKEFCKTYGKYTRINSAYQLVLLSDCTDGCNSAQQVVYTHKLFFRSDESSEWTMANRTLLESCTLGEHDQEFTILSKIFDLVKNALFWKVDVDITTVFENKNSSAIGSTSLFLKINEKPFNGSCRLNTHSGFALHTFFAIQCKDWLDNDGYVIRYEYFAQYSDGSSPIALSYNQNGLLVTQLPQGLYSDGYKMHLFVQIIDDSDAITIYEIENPVVVEVRQDILLGLTNQLVNDPENSEFFKQIKSGDLHQASANIISMSLLLREQTENAENNQKIKDLFIQVADDFKVGDLSSLKLVSSVMSTLSENSDEMTEFSARKASAKTLQLSQKLNELASSHGFEFLKQAADKIVDSAANVLLSVDNLKSDNILDTYQSTSSVLDSLVNVSSLHLSMNHETEIKSKSIQVKIGRISAEQVANKNLSLEAGQFTLPQLNVTNSVLMIRGFSMPRIIANKNPLLNNSKVVSLSIFDQQNQEININNSNFRIKIKRDQNESHFKNFTPNSQEKFAIIQVDLADSNSTINLQVKPANDSSYIVLVGFGSRPSFESFTYDQIEILCQHDLNLDSYQISLNANTIKKFLAKKYFSKIFFGLSEIGDDLIHYCANGTLDAAFLNSTTKNLTLKNDFFYRVYSSECFYFDTRLAAWISDGLEVVDKETGIFETSCRSTHLTDFAGSFLVLPTEIDFQSVFANSSFSQNPTIYITVIVVCSAYILMSIVCLYMDRKDKAKNKVLFLKDNSSHWNYFYEINVFTGSRKNAGTKSSVKVNLYGMNSESFVRELKSGDQKENKNLFQRSSMDTFIMGVERPLGSLFYCRVFHDNSAKNRHDSSWYLKHLIVTDLQTNEKYVFICEKWFSLDSDDGKIDRQLSVAGEEELKNLSYLIKRGTKDKLSDGHLWVSIVAKPSLSSFTRLDRLTCAFVLLFISMLANILYYEADTTPKSGDFTITPQQIGIGIMTNLICFPPSFLLIQLFRRSKSRPSKVDEPRKNTKKDKKKKLEFPWWVKIIAYFLSIVFSAVSLFLIIVKGISLGDDKVAKWLSSFVFSILTSFVITQPIQVAAITFLLVLIFRKAEDFTNFEDSSQFNEQNGHADDKTGPTVLTDLASTKPKNLNEVRERFQRDKKAMNILKEITHIKPRNGKK</sequence>
<dbReference type="InterPro" id="IPR001024">
    <property type="entry name" value="PLAT/LH2_dom"/>
</dbReference>
<reference evidence="5 6" key="1">
    <citation type="journal article" date="2018" name="Sci. Rep.">
        <title>Genomic signatures of local adaptation to the degree of environmental predictability in rotifers.</title>
        <authorList>
            <person name="Franch-Gras L."/>
            <person name="Hahn C."/>
            <person name="Garcia-Roger E.M."/>
            <person name="Carmona M.J."/>
            <person name="Serra M."/>
            <person name="Gomez A."/>
        </authorList>
    </citation>
    <scope>NUCLEOTIDE SEQUENCE [LARGE SCALE GENOMIC DNA]</scope>
    <source>
        <strain evidence="5">HYR1</strain>
    </source>
</reference>
<keyword evidence="3" id="KW-0812">Transmembrane</keyword>
<evidence type="ECO:0000256" key="1">
    <source>
        <dbReference type="PROSITE-ProRule" id="PRU00152"/>
    </source>
</evidence>
<evidence type="ECO:0000256" key="3">
    <source>
        <dbReference type="SAM" id="Phobius"/>
    </source>
</evidence>
<evidence type="ECO:0000259" key="4">
    <source>
        <dbReference type="PROSITE" id="PS50095"/>
    </source>
</evidence>
<feature type="transmembrane region" description="Helical" evidence="3">
    <location>
        <begin position="1861"/>
        <end position="1879"/>
    </location>
</feature>
<evidence type="ECO:0000313" key="6">
    <source>
        <dbReference type="Proteomes" id="UP000276133"/>
    </source>
</evidence>
<feature type="transmembrane region" description="Helical" evidence="3">
    <location>
        <begin position="1648"/>
        <end position="1668"/>
    </location>
</feature>
<dbReference type="EMBL" id="REGN01003982">
    <property type="protein sequence ID" value="RNA19749.1"/>
    <property type="molecule type" value="Genomic_DNA"/>
</dbReference>
<dbReference type="SUPFAM" id="SSF49723">
    <property type="entry name" value="Lipase/lipooxygenase domain (PLAT/LH2 domain)"/>
    <property type="match status" value="1"/>
</dbReference>
<organism evidence="5 6">
    <name type="scientific">Brachionus plicatilis</name>
    <name type="common">Marine rotifer</name>
    <name type="synonym">Brachionus muelleri</name>
    <dbReference type="NCBI Taxonomy" id="10195"/>
    <lineage>
        <taxon>Eukaryota</taxon>
        <taxon>Metazoa</taxon>
        <taxon>Spiralia</taxon>
        <taxon>Gnathifera</taxon>
        <taxon>Rotifera</taxon>
        <taxon>Eurotatoria</taxon>
        <taxon>Monogononta</taxon>
        <taxon>Pseudotrocha</taxon>
        <taxon>Ploima</taxon>
        <taxon>Brachionidae</taxon>
        <taxon>Brachionus</taxon>
    </lineage>
</organism>
<evidence type="ECO:0000313" key="5">
    <source>
        <dbReference type="EMBL" id="RNA19749.1"/>
    </source>
</evidence>
<name>A0A3M7R8G4_BRAPC</name>
<proteinExistence type="predicted"/>
<accession>A0A3M7R8G4</accession>
<gene>
    <name evidence="5" type="ORF">BpHYR1_052487</name>
</gene>
<dbReference type="OrthoDB" id="2121937at2759"/>
<comment type="caution">
    <text evidence="1">Lacks conserved residue(s) required for the propagation of feature annotation.</text>
</comment>
<feature type="transmembrane region" description="Helical" evidence="3">
    <location>
        <begin position="1989"/>
        <end position="2014"/>
    </location>
</feature>
<dbReference type="Pfam" id="PF02010">
    <property type="entry name" value="REJ"/>
    <property type="match status" value="1"/>
</dbReference>
<dbReference type="STRING" id="10195.A0A3M7R8G4"/>
<dbReference type="PANTHER" id="PTHR10877:SF150">
    <property type="entry name" value="REJ DOMAIN-CONTAINING PROTEIN"/>
    <property type="match status" value="1"/>
</dbReference>
<dbReference type="InterPro" id="IPR002859">
    <property type="entry name" value="PKD/REJ-like"/>
</dbReference>
<dbReference type="Proteomes" id="UP000276133">
    <property type="component" value="Unassembled WGS sequence"/>
</dbReference>
<dbReference type="GO" id="GO:0016020">
    <property type="term" value="C:membrane"/>
    <property type="evidence" value="ECO:0007669"/>
    <property type="project" value="TreeGrafter"/>
</dbReference>
<feature type="transmembrane region" description="Helical" evidence="3">
    <location>
        <begin position="1947"/>
        <end position="1969"/>
    </location>
</feature>
<dbReference type="PROSITE" id="PS50095">
    <property type="entry name" value="PLAT"/>
    <property type="match status" value="1"/>
</dbReference>
<keyword evidence="3" id="KW-0472">Membrane</keyword>
<feature type="region of interest" description="Disordered" evidence="2">
    <location>
        <begin position="2028"/>
        <end position="2048"/>
    </location>
</feature>
<dbReference type="PANTHER" id="PTHR10877">
    <property type="entry name" value="POLYCYSTIN FAMILY MEMBER"/>
    <property type="match status" value="1"/>
</dbReference>
<evidence type="ECO:0000256" key="2">
    <source>
        <dbReference type="SAM" id="MobiDB-lite"/>
    </source>
</evidence>
<protein>
    <submittedName>
        <fullName evidence="5">Polycystic kidney disease 1-like 2</fullName>
    </submittedName>
</protein>
<dbReference type="Pfam" id="PF01477">
    <property type="entry name" value="PLAT"/>
    <property type="match status" value="1"/>
</dbReference>
<dbReference type="GO" id="GO:0005262">
    <property type="term" value="F:calcium channel activity"/>
    <property type="evidence" value="ECO:0007669"/>
    <property type="project" value="TreeGrafter"/>
</dbReference>
<dbReference type="SMART" id="SM00308">
    <property type="entry name" value="LH2"/>
    <property type="match status" value="1"/>
</dbReference>
<dbReference type="InterPro" id="IPR051223">
    <property type="entry name" value="Polycystin"/>
</dbReference>
<feature type="transmembrane region" description="Helical" evidence="3">
    <location>
        <begin position="1899"/>
        <end position="1918"/>
    </location>
</feature>